<reference evidence="2 3" key="1">
    <citation type="submission" date="2018-06" db="EMBL/GenBank/DDBJ databases">
        <authorList>
            <consortium name="Pathogen Informatics"/>
            <person name="Doyle S."/>
        </authorList>
    </citation>
    <scope>NUCLEOTIDE SEQUENCE [LARGE SCALE GENOMIC DNA]</scope>
    <source>
        <strain evidence="2 3">NCTC10252</strain>
    </source>
</reference>
<dbReference type="EMBL" id="UGWP01000002">
    <property type="protein sequence ID" value="SUF54896.1"/>
    <property type="molecule type" value="Genomic_DNA"/>
</dbReference>
<dbReference type="AlphaFoldDB" id="A0A379QCD9"/>
<keyword evidence="1" id="KW-0812">Transmembrane</keyword>
<protein>
    <submittedName>
        <fullName evidence="2">Uncharacterized protein</fullName>
    </submittedName>
</protein>
<evidence type="ECO:0000256" key="1">
    <source>
        <dbReference type="SAM" id="Phobius"/>
    </source>
</evidence>
<accession>A0A379QCD9</accession>
<keyword evidence="1" id="KW-1133">Transmembrane helix</keyword>
<name>A0A379QCD9_SALER</name>
<gene>
    <name evidence="2" type="ORF">NCTC10252_00062</name>
</gene>
<organism evidence="2 3">
    <name type="scientific">Salmonella enterica</name>
    <name type="common">Salmonella choleraesuis</name>
    <dbReference type="NCBI Taxonomy" id="28901"/>
    <lineage>
        <taxon>Bacteria</taxon>
        <taxon>Pseudomonadati</taxon>
        <taxon>Pseudomonadota</taxon>
        <taxon>Gammaproteobacteria</taxon>
        <taxon>Enterobacterales</taxon>
        <taxon>Enterobacteriaceae</taxon>
        <taxon>Salmonella</taxon>
    </lineage>
</organism>
<keyword evidence="1" id="KW-0472">Membrane</keyword>
<evidence type="ECO:0000313" key="3">
    <source>
        <dbReference type="Proteomes" id="UP000254597"/>
    </source>
</evidence>
<evidence type="ECO:0000313" key="2">
    <source>
        <dbReference type="EMBL" id="SUF54896.1"/>
    </source>
</evidence>
<proteinExistence type="predicted"/>
<dbReference type="Proteomes" id="UP000254597">
    <property type="component" value="Unassembled WGS sequence"/>
</dbReference>
<feature type="transmembrane region" description="Helical" evidence="1">
    <location>
        <begin position="21"/>
        <end position="39"/>
    </location>
</feature>
<sequence>MFTMNKEHCLTQGCEIDVLKGYAVNTTSLFAALGLFFFGF</sequence>